<sequence length="100" mass="11509">METRLSPEVIALWEVPPTYAIGEVSISESLQIFTLVDLKRNHEKNATGSLVCLELDDQPRRPRKLARSIAIAEFIPIPPPFLRHYHQRCPRDIPSYSFLL</sequence>
<accession>A0A5M3T3P9</accession>
<name>A0A5M3T3P9_LIMPL</name>
<dbReference type="GeneID" id="301685981"/>
<organism evidence="1 2">
    <name type="scientific">Limnospira platensis NIES-46</name>
    <dbReference type="NCBI Taxonomy" id="1236695"/>
    <lineage>
        <taxon>Bacteria</taxon>
        <taxon>Bacillati</taxon>
        <taxon>Cyanobacteriota</taxon>
        <taxon>Cyanophyceae</taxon>
        <taxon>Oscillatoriophycideae</taxon>
        <taxon>Oscillatoriales</taxon>
        <taxon>Sirenicapillariaceae</taxon>
        <taxon>Limnospira</taxon>
    </lineage>
</organism>
<dbReference type="RefSeq" id="WP_006617311.1">
    <property type="nucleotide sequence ID" value="NZ_BIMW01000021.1"/>
</dbReference>
<protein>
    <submittedName>
        <fullName evidence="1">Uncharacterized protein</fullName>
    </submittedName>
</protein>
<keyword evidence="2" id="KW-1185">Reference proteome</keyword>
<proteinExistence type="predicted"/>
<dbReference type="Proteomes" id="UP000326169">
    <property type="component" value="Unassembled WGS sequence"/>
</dbReference>
<evidence type="ECO:0000313" key="1">
    <source>
        <dbReference type="EMBL" id="GCE92511.1"/>
    </source>
</evidence>
<dbReference type="EMBL" id="BIMW01000021">
    <property type="protein sequence ID" value="GCE92511.1"/>
    <property type="molecule type" value="Genomic_DNA"/>
</dbReference>
<evidence type="ECO:0000313" key="2">
    <source>
        <dbReference type="Proteomes" id="UP000326169"/>
    </source>
</evidence>
<comment type="caution">
    <text evidence="1">The sequence shown here is derived from an EMBL/GenBank/DDBJ whole genome shotgun (WGS) entry which is preliminary data.</text>
</comment>
<reference evidence="1 2" key="1">
    <citation type="journal article" date="2019" name="J Genomics">
        <title>The Draft Genome of a Hydrogen-producing Cyanobacterium, Arthrospira platensis NIES-46.</title>
        <authorList>
            <person name="Suzuki S."/>
            <person name="Yamaguchi H."/>
            <person name="Kawachi M."/>
        </authorList>
    </citation>
    <scope>NUCLEOTIDE SEQUENCE [LARGE SCALE GENOMIC DNA]</scope>
    <source>
        <strain evidence="1 2">NIES-46</strain>
    </source>
</reference>
<gene>
    <name evidence="1" type="ORF">NIES46_05510</name>
</gene>